<name>A0A2P2L607_RHIMU</name>
<accession>A0A2P2L607</accession>
<dbReference type="EMBL" id="GGEC01032920">
    <property type="protein sequence ID" value="MBX13404.1"/>
    <property type="molecule type" value="Transcribed_RNA"/>
</dbReference>
<reference evidence="1" key="1">
    <citation type="submission" date="2018-02" db="EMBL/GenBank/DDBJ databases">
        <title>Rhizophora mucronata_Transcriptome.</title>
        <authorList>
            <person name="Meera S.P."/>
            <person name="Sreeshan A."/>
            <person name="Augustine A."/>
        </authorList>
    </citation>
    <scope>NUCLEOTIDE SEQUENCE</scope>
    <source>
        <tissue evidence="1">Leaf</tissue>
    </source>
</reference>
<evidence type="ECO:0000313" key="1">
    <source>
        <dbReference type="EMBL" id="MBX13404.1"/>
    </source>
</evidence>
<protein>
    <submittedName>
        <fullName evidence="1">Uncharacterized protein</fullName>
    </submittedName>
</protein>
<sequence>MSIPKKKKKPIFIQIES</sequence>
<proteinExistence type="predicted"/>
<dbReference type="AlphaFoldDB" id="A0A2P2L607"/>
<organism evidence="1">
    <name type="scientific">Rhizophora mucronata</name>
    <name type="common">Asiatic mangrove</name>
    <dbReference type="NCBI Taxonomy" id="61149"/>
    <lineage>
        <taxon>Eukaryota</taxon>
        <taxon>Viridiplantae</taxon>
        <taxon>Streptophyta</taxon>
        <taxon>Embryophyta</taxon>
        <taxon>Tracheophyta</taxon>
        <taxon>Spermatophyta</taxon>
        <taxon>Magnoliopsida</taxon>
        <taxon>eudicotyledons</taxon>
        <taxon>Gunneridae</taxon>
        <taxon>Pentapetalae</taxon>
        <taxon>rosids</taxon>
        <taxon>fabids</taxon>
        <taxon>Malpighiales</taxon>
        <taxon>Rhizophoraceae</taxon>
        <taxon>Rhizophora</taxon>
    </lineage>
</organism>